<dbReference type="Gene3D" id="1.20.1530.20">
    <property type="match status" value="1"/>
</dbReference>
<keyword evidence="10" id="KW-1185">Reference proteome</keyword>
<feature type="transmembrane region" description="Helical" evidence="8">
    <location>
        <begin position="101"/>
        <end position="126"/>
    </location>
</feature>
<dbReference type="PANTHER" id="PTHR36838">
    <property type="entry name" value="AUXIN EFFLUX CARRIER FAMILY PROTEIN"/>
    <property type="match status" value="1"/>
</dbReference>
<evidence type="ECO:0000256" key="7">
    <source>
        <dbReference type="ARBA" id="ARBA00023136"/>
    </source>
</evidence>
<evidence type="ECO:0000256" key="8">
    <source>
        <dbReference type="SAM" id="Phobius"/>
    </source>
</evidence>
<evidence type="ECO:0000256" key="4">
    <source>
        <dbReference type="ARBA" id="ARBA00022475"/>
    </source>
</evidence>
<protein>
    <submittedName>
        <fullName evidence="9">AEC family transporter</fullName>
    </submittedName>
</protein>
<feature type="transmembrane region" description="Helical" evidence="8">
    <location>
        <begin position="254"/>
        <end position="276"/>
    </location>
</feature>
<dbReference type="InterPro" id="IPR004776">
    <property type="entry name" value="Mem_transp_PIN-like"/>
</dbReference>
<feature type="transmembrane region" description="Helical" evidence="8">
    <location>
        <begin position="283"/>
        <end position="306"/>
    </location>
</feature>
<comment type="subcellular location">
    <subcellularLocation>
        <location evidence="1">Cell membrane</location>
        <topology evidence="1">Multi-pass membrane protein</topology>
    </subcellularLocation>
</comment>
<name>A0ABV1IEG4_9ACTN</name>
<comment type="similarity">
    <text evidence="2">Belongs to the auxin efflux carrier (TC 2.A.69) family.</text>
</comment>
<proteinExistence type="inferred from homology"/>
<organism evidence="9 10">
    <name type="scientific">Paratractidigestivibacter faecalis</name>
    <dbReference type="NCBI Taxonomy" id="2292441"/>
    <lineage>
        <taxon>Bacteria</taxon>
        <taxon>Bacillati</taxon>
        <taxon>Actinomycetota</taxon>
        <taxon>Coriobacteriia</taxon>
        <taxon>Coriobacteriales</taxon>
        <taxon>Atopobiaceae</taxon>
        <taxon>Paratractidigestivibacter</taxon>
    </lineage>
</organism>
<feature type="transmembrane region" description="Helical" evidence="8">
    <location>
        <begin position="197"/>
        <end position="218"/>
    </location>
</feature>
<keyword evidence="7 8" id="KW-0472">Membrane</keyword>
<reference evidence="9 10" key="1">
    <citation type="submission" date="2024-04" db="EMBL/GenBank/DDBJ databases">
        <title>Human intestinal bacterial collection.</title>
        <authorList>
            <person name="Pauvert C."/>
            <person name="Hitch T.C.A."/>
            <person name="Clavel T."/>
        </authorList>
    </citation>
    <scope>NUCLEOTIDE SEQUENCE [LARGE SCALE GENOMIC DNA]</scope>
    <source>
        <strain evidence="9 10">CLA-AA-H197</strain>
    </source>
</reference>
<comment type="caution">
    <text evidence="9">The sequence shown here is derived from an EMBL/GenBank/DDBJ whole genome shotgun (WGS) entry which is preliminary data.</text>
</comment>
<keyword evidence="4" id="KW-1003">Cell membrane</keyword>
<evidence type="ECO:0000256" key="5">
    <source>
        <dbReference type="ARBA" id="ARBA00022692"/>
    </source>
</evidence>
<gene>
    <name evidence="9" type="ORF">AAAT05_02730</name>
</gene>
<feature type="transmembrane region" description="Helical" evidence="8">
    <location>
        <begin position="230"/>
        <end position="248"/>
    </location>
</feature>
<evidence type="ECO:0000256" key="3">
    <source>
        <dbReference type="ARBA" id="ARBA00022448"/>
    </source>
</evidence>
<dbReference type="Proteomes" id="UP001478817">
    <property type="component" value="Unassembled WGS sequence"/>
</dbReference>
<dbReference type="Pfam" id="PF03547">
    <property type="entry name" value="Mem_trans"/>
    <property type="match status" value="1"/>
</dbReference>
<sequence length="308" mass="32794">MAQVLCKVFSFVLVILLGVMTARSGKLGKGADRLISKIVFNLTLPCAIIRAFESYDFDVRLLGLVGLGLAATAIPYFLSLAVYRNKPVQERIVQQLSVCGFNIGCFALAFVQAFFPAGCVVATCLFDAGNSLMGTGGTYALTQTLVLGNDDQSRGQKLKTFCKTLFSSVAFDSYIVLIAMGLLGLKLPAELITLIDPIANANAFLAMFMVGLMIRFSLTGKKVKELVRLLSWRVIVATVLSIIALKVLPFDPEVRKVICVLAWAPIGSTGPLYTLWAGGDVGLAGMANAISVVAGIAIMTVLVVVLGV</sequence>
<accession>A0ABV1IEG4</accession>
<dbReference type="PANTHER" id="PTHR36838:SF3">
    <property type="entry name" value="TRANSPORTER AUXIN EFFLUX CARRIER EC FAMILY"/>
    <property type="match status" value="1"/>
</dbReference>
<keyword evidence="5 8" id="KW-0812">Transmembrane</keyword>
<keyword evidence="6 8" id="KW-1133">Transmembrane helix</keyword>
<feature type="transmembrane region" description="Helical" evidence="8">
    <location>
        <begin position="164"/>
        <end position="185"/>
    </location>
</feature>
<evidence type="ECO:0000256" key="1">
    <source>
        <dbReference type="ARBA" id="ARBA00004651"/>
    </source>
</evidence>
<dbReference type="InterPro" id="IPR038770">
    <property type="entry name" value="Na+/solute_symporter_sf"/>
</dbReference>
<evidence type="ECO:0000313" key="9">
    <source>
        <dbReference type="EMBL" id="MEQ2637266.1"/>
    </source>
</evidence>
<evidence type="ECO:0000256" key="2">
    <source>
        <dbReference type="ARBA" id="ARBA00010145"/>
    </source>
</evidence>
<keyword evidence="3" id="KW-0813">Transport</keyword>
<evidence type="ECO:0000313" key="10">
    <source>
        <dbReference type="Proteomes" id="UP001478817"/>
    </source>
</evidence>
<dbReference type="RefSeq" id="WP_349181719.1">
    <property type="nucleotide sequence ID" value="NZ_JBBNGS010000003.1"/>
</dbReference>
<feature type="transmembrane region" description="Helical" evidence="8">
    <location>
        <begin position="59"/>
        <end position="81"/>
    </location>
</feature>
<evidence type="ECO:0000256" key="6">
    <source>
        <dbReference type="ARBA" id="ARBA00022989"/>
    </source>
</evidence>
<dbReference type="EMBL" id="JBBNGS010000003">
    <property type="protein sequence ID" value="MEQ2637266.1"/>
    <property type="molecule type" value="Genomic_DNA"/>
</dbReference>